<evidence type="ECO:0000256" key="1">
    <source>
        <dbReference type="ARBA" id="ARBA00010134"/>
    </source>
</evidence>
<dbReference type="GO" id="GO:0006508">
    <property type="term" value="P:proteolysis"/>
    <property type="evidence" value="ECO:0007669"/>
    <property type="project" value="UniProtKB-KW"/>
</dbReference>
<dbReference type="SUPFAM" id="SSF52129">
    <property type="entry name" value="Caspase-like"/>
    <property type="match status" value="2"/>
</dbReference>
<dbReference type="PRINTS" id="PR00376">
    <property type="entry name" value="IL1BCENZYME"/>
</dbReference>
<dbReference type="EMBL" id="NCKU01005386">
    <property type="protein sequence ID" value="RWS04638.1"/>
    <property type="molecule type" value="Genomic_DNA"/>
</dbReference>
<comment type="caution">
    <text evidence="8">The sequence shown here is derived from an EMBL/GenBank/DDBJ whole genome shotgun (WGS) entry which is preliminary data.</text>
</comment>
<dbReference type="OrthoDB" id="6097640at2759"/>
<evidence type="ECO:0000256" key="5">
    <source>
        <dbReference type="RuleBase" id="RU003971"/>
    </source>
</evidence>
<evidence type="ECO:0000259" key="7">
    <source>
        <dbReference type="PROSITE" id="PS50208"/>
    </source>
</evidence>
<dbReference type="GO" id="GO:0006915">
    <property type="term" value="P:apoptotic process"/>
    <property type="evidence" value="ECO:0007669"/>
    <property type="project" value="UniProtKB-KW"/>
</dbReference>
<dbReference type="AlphaFoldDB" id="A0A443QNM9"/>
<dbReference type="STRING" id="1965070.A0A443QNM9"/>
<dbReference type="InterPro" id="IPR002398">
    <property type="entry name" value="Pept_C14"/>
</dbReference>
<dbReference type="InterPro" id="IPR001309">
    <property type="entry name" value="Pept_C14_p20"/>
</dbReference>
<dbReference type="Proteomes" id="UP000285301">
    <property type="component" value="Unassembled WGS sequence"/>
</dbReference>
<organism evidence="8 9">
    <name type="scientific">Dinothrombium tinctorium</name>
    <dbReference type="NCBI Taxonomy" id="1965070"/>
    <lineage>
        <taxon>Eukaryota</taxon>
        <taxon>Metazoa</taxon>
        <taxon>Ecdysozoa</taxon>
        <taxon>Arthropoda</taxon>
        <taxon>Chelicerata</taxon>
        <taxon>Arachnida</taxon>
        <taxon>Acari</taxon>
        <taxon>Acariformes</taxon>
        <taxon>Trombidiformes</taxon>
        <taxon>Prostigmata</taxon>
        <taxon>Anystina</taxon>
        <taxon>Parasitengona</taxon>
        <taxon>Trombidioidea</taxon>
        <taxon>Trombidiidae</taxon>
        <taxon>Dinothrombium</taxon>
    </lineage>
</organism>
<dbReference type="InterPro" id="IPR011600">
    <property type="entry name" value="Pept_C14_caspase"/>
</dbReference>
<proteinExistence type="inferred from homology"/>
<keyword evidence="4" id="KW-0378">Hydrolase</keyword>
<protein>
    <submittedName>
        <fullName evidence="8">Caspase-3-like protein</fullName>
    </submittedName>
</protein>
<keyword evidence="2" id="KW-0645">Protease</keyword>
<evidence type="ECO:0000313" key="9">
    <source>
        <dbReference type="Proteomes" id="UP000285301"/>
    </source>
</evidence>
<dbReference type="PROSITE" id="PS50207">
    <property type="entry name" value="CASPASE_P10"/>
    <property type="match status" value="1"/>
</dbReference>
<dbReference type="InterPro" id="IPR015917">
    <property type="entry name" value="Pept_C14A"/>
</dbReference>
<evidence type="ECO:0000256" key="2">
    <source>
        <dbReference type="ARBA" id="ARBA00022670"/>
    </source>
</evidence>
<accession>A0A443QNM9</accession>
<gene>
    <name evidence="8" type="ORF">B4U79_16391</name>
</gene>
<dbReference type="InterPro" id="IPR029030">
    <property type="entry name" value="Caspase-like_dom_sf"/>
</dbReference>
<dbReference type="SMART" id="SM00115">
    <property type="entry name" value="CASc"/>
    <property type="match status" value="1"/>
</dbReference>
<dbReference type="InterPro" id="IPR002138">
    <property type="entry name" value="Pept_C14_p10"/>
</dbReference>
<reference evidence="8 9" key="1">
    <citation type="journal article" date="2018" name="Gigascience">
        <title>Genomes of trombidid mites reveal novel predicted allergens and laterally-transferred genes associated with secondary metabolism.</title>
        <authorList>
            <person name="Dong X."/>
            <person name="Chaisiri K."/>
            <person name="Xia D."/>
            <person name="Armstrong S.D."/>
            <person name="Fang Y."/>
            <person name="Donnelly M.J."/>
            <person name="Kadowaki T."/>
            <person name="McGarry J.W."/>
            <person name="Darby A.C."/>
            <person name="Makepeace B.L."/>
        </authorList>
    </citation>
    <scope>NUCLEOTIDE SEQUENCE [LARGE SCALE GENOMIC DNA]</scope>
    <source>
        <strain evidence="8">UoL-WK</strain>
    </source>
</reference>
<dbReference type="GO" id="GO:0004197">
    <property type="term" value="F:cysteine-type endopeptidase activity"/>
    <property type="evidence" value="ECO:0007669"/>
    <property type="project" value="InterPro"/>
</dbReference>
<dbReference type="PROSITE" id="PS50208">
    <property type="entry name" value="CASPASE_P20"/>
    <property type="match status" value="1"/>
</dbReference>
<name>A0A443QNM9_9ACAR</name>
<comment type="similarity">
    <text evidence="1 5">Belongs to the peptidase C14A family.</text>
</comment>
<feature type="domain" description="Caspase family p20" evidence="7">
    <location>
        <begin position="234"/>
        <end position="355"/>
    </location>
</feature>
<dbReference type="PANTHER" id="PTHR47901:SF8">
    <property type="entry name" value="CASPASE-3"/>
    <property type="match status" value="1"/>
</dbReference>
<dbReference type="Pfam" id="PF00656">
    <property type="entry name" value="Peptidase_C14"/>
    <property type="match status" value="2"/>
</dbReference>
<evidence type="ECO:0000313" key="8">
    <source>
        <dbReference type="EMBL" id="RWS04638.1"/>
    </source>
</evidence>
<evidence type="ECO:0000256" key="3">
    <source>
        <dbReference type="ARBA" id="ARBA00022703"/>
    </source>
</evidence>
<dbReference type="Gene3D" id="3.40.50.1460">
    <property type="match status" value="2"/>
</dbReference>
<keyword evidence="9" id="KW-1185">Reference proteome</keyword>
<dbReference type="PANTHER" id="PTHR47901">
    <property type="entry name" value="CASPASE RECRUITMENT DOMAIN-CONTAINING PROTEIN 18"/>
    <property type="match status" value="1"/>
</dbReference>
<evidence type="ECO:0000259" key="6">
    <source>
        <dbReference type="PROSITE" id="PS50207"/>
    </source>
</evidence>
<evidence type="ECO:0000256" key="4">
    <source>
        <dbReference type="ARBA" id="ARBA00022801"/>
    </source>
</evidence>
<keyword evidence="3" id="KW-0053">Apoptosis</keyword>
<sequence>MCSTSHARTCIIYSFNEYERFKANIDFDAIAAKFKSVFESIGYRVIDEDTKNLPHKDLIYSLQEYSKSVNSEIIVIIFLSKGEQHGKDEYFLCKDKPVLGGHIRSLFNNRYCGKGLEGKPKIFFFLADTSEPIIKQREEAEGRRIEEMKISFSCYFKTQEEANLCCNTLCEVIEKKAANTEFAEIMTEVTDEDQKCKIAKTKREKHSKKIESKSTKKKTMSDSIKDCCDENEKLRGFCVIINNSNFASDQNTCDLDEANLVSVFGDFLAFKIKIHKNLDAEKMMETLKNVANDDELNDCDVFVVIVIADGDEQNIFCSNGSLSINQILTVYDSNNCSKLDNKSKIFFFIGDRGTKKDTGVLEDDDSYFLSPISPRIDSETAVEAMRTPRHRLLDAIVCYSTTSGYVSHKNSDGSSWYCQALCKVLRDHARDTEIMNLLRLVDAEVYEMETEDGCVQTSSFQCFGWRKKLYLVRVD</sequence>
<feature type="domain" description="Caspase family p10" evidence="6">
    <location>
        <begin position="394"/>
        <end position="473"/>
    </location>
</feature>